<gene>
    <name evidence="2" type="ORF">Prum_012410</name>
</gene>
<sequence length="618" mass="68637">MAVRHWFVAELIPQLCLAVPDLKIVLAGREDVRIPTSIEVRSVELTEWTREDSRAYLRRRGIDAAGVADAIYDYCRGVPVWTSLMADLQQERGEDISEAWLAAASRNRLAGEWLPQEFLRRLAADRRAVVLAAATLRSVRKEAIEFMLADDVALTDPHWYADFLEQSFVRTSYGVDGGRDNRVHELVRVAVLEYLSHDEPTKLDLLHHRAAHYFAAQGAFLEETYHRFAAGDMSLAVLWSDRVRSALETYKVGSVLALTSVLLAPEVVGRLARTAPEIVGHAEQAAGRIAFHQGHLPEAAQLLANAIGRLDGNDATWRAATLELLGDIAVRVGDLDQAERHYRAELEVAERLGQVEERMGALVSLGDIARRQRRVEQATTLYEEALEIARLHGHHLRYGKTLRSLGRVALQQGDLKVAEERFRAALSQLEKAGDLLERARTLNALGELHSGQRTYGQALAWLEQALALCRSVGSPHHEANTLVLYADALIGLGELERAAEHYDAALQIFDRTGGLLGRARVLRGLGDAAIGQREAAVAAEWYGQAIEAYRRVDGRLGEARAAYSRWFAMAKINAVGLKEAETTAERLLTESRSEDLRRRVATYVQNLWATGCGPQPQT</sequence>
<protein>
    <recommendedName>
        <fullName evidence="1">MalT-like TPR region domain-containing protein</fullName>
    </recommendedName>
</protein>
<keyword evidence="3" id="KW-1185">Reference proteome</keyword>
<proteinExistence type="predicted"/>
<dbReference type="Pfam" id="PF17874">
    <property type="entry name" value="TPR_MalT"/>
    <property type="match status" value="1"/>
</dbReference>
<evidence type="ECO:0000313" key="2">
    <source>
        <dbReference type="EMBL" id="GFJ87599.1"/>
    </source>
</evidence>
<dbReference type="Proteomes" id="UP000482960">
    <property type="component" value="Unassembled WGS sequence"/>
</dbReference>
<evidence type="ECO:0000259" key="1">
    <source>
        <dbReference type="Pfam" id="PF17874"/>
    </source>
</evidence>
<evidence type="ECO:0000313" key="3">
    <source>
        <dbReference type="Proteomes" id="UP000482960"/>
    </source>
</evidence>
<dbReference type="SMART" id="SM00028">
    <property type="entry name" value="TPR"/>
    <property type="match status" value="6"/>
</dbReference>
<dbReference type="InterPro" id="IPR011990">
    <property type="entry name" value="TPR-like_helical_dom_sf"/>
</dbReference>
<dbReference type="PANTHER" id="PTHR10098:SF108">
    <property type="entry name" value="TETRATRICOPEPTIDE REPEAT PROTEIN 28"/>
    <property type="match status" value="1"/>
</dbReference>
<comment type="caution">
    <text evidence="2">The sequence shown here is derived from an EMBL/GenBank/DDBJ whole genome shotgun (WGS) entry which is preliminary data.</text>
</comment>
<dbReference type="EMBL" id="BLPG01000001">
    <property type="protein sequence ID" value="GFJ87599.1"/>
    <property type="molecule type" value="Genomic_DNA"/>
</dbReference>
<dbReference type="InterPro" id="IPR041617">
    <property type="entry name" value="TPR_MalT"/>
</dbReference>
<dbReference type="InterPro" id="IPR019734">
    <property type="entry name" value="TPR_rpt"/>
</dbReference>
<accession>A0A6V8KZ49</accession>
<feature type="domain" description="MalT-like TPR region" evidence="1">
    <location>
        <begin position="287"/>
        <end position="431"/>
    </location>
</feature>
<reference evidence="2 3" key="1">
    <citation type="submission" date="2020-03" db="EMBL/GenBank/DDBJ databases">
        <title>Whole genome shotgun sequence of Phytohabitans rumicis NBRC 108638.</title>
        <authorList>
            <person name="Komaki H."/>
            <person name="Tamura T."/>
        </authorList>
    </citation>
    <scope>NUCLEOTIDE SEQUENCE [LARGE SCALE GENOMIC DNA]</scope>
    <source>
        <strain evidence="2 3">NBRC 108638</strain>
    </source>
</reference>
<dbReference type="Gene3D" id="1.25.40.10">
    <property type="entry name" value="Tetratricopeptide repeat domain"/>
    <property type="match status" value="2"/>
</dbReference>
<organism evidence="2 3">
    <name type="scientific">Phytohabitans rumicis</name>
    <dbReference type="NCBI Taxonomy" id="1076125"/>
    <lineage>
        <taxon>Bacteria</taxon>
        <taxon>Bacillati</taxon>
        <taxon>Actinomycetota</taxon>
        <taxon>Actinomycetes</taxon>
        <taxon>Micromonosporales</taxon>
        <taxon>Micromonosporaceae</taxon>
    </lineage>
</organism>
<dbReference type="SUPFAM" id="SSF48452">
    <property type="entry name" value="TPR-like"/>
    <property type="match status" value="2"/>
</dbReference>
<reference evidence="2 3" key="2">
    <citation type="submission" date="2020-03" db="EMBL/GenBank/DDBJ databases">
        <authorList>
            <person name="Ichikawa N."/>
            <person name="Kimura A."/>
            <person name="Kitahashi Y."/>
            <person name="Uohara A."/>
        </authorList>
    </citation>
    <scope>NUCLEOTIDE SEQUENCE [LARGE SCALE GENOMIC DNA]</scope>
    <source>
        <strain evidence="2 3">NBRC 108638</strain>
    </source>
</reference>
<dbReference type="AlphaFoldDB" id="A0A6V8KZ49"/>
<dbReference type="PANTHER" id="PTHR10098">
    <property type="entry name" value="RAPSYN-RELATED"/>
    <property type="match status" value="1"/>
</dbReference>
<name>A0A6V8KZ49_9ACTN</name>
<dbReference type="Pfam" id="PF13424">
    <property type="entry name" value="TPR_12"/>
    <property type="match status" value="1"/>
</dbReference>